<accession>A0A2V5I8D5</accession>
<keyword evidence="2" id="KW-0560">Oxidoreductase</keyword>
<dbReference type="Gene3D" id="3.30.70.420">
    <property type="entry name" value="Hydroxymethylglutaryl-CoA reductase, class I/II, NAD/NADP-binding domain"/>
    <property type="match status" value="1"/>
</dbReference>
<dbReference type="GO" id="GO:0004420">
    <property type="term" value="F:hydroxymethylglutaryl-CoA reductase (NADPH) activity"/>
    <property type="evidence" value="ECO:0007669"/>
    <property type="project" value="InterPro"/>
</dbReference>
<organism evidence="4 5">
    <name type="scientific">Aspergillus violaceofuscus (strain CBS 115571)</name>
    <dbReference type="NCBI Taxonomy" id="1450538"/>
    <lineage>
        <taxon>Eukaryota</taxon>
        <taxon>Fungi</taxon>
        <taxon>Dikarya</taxon>
        <taxon>Ascomycota</taxon>
        <taxon>Pezizomycotina</taxon>
        <taxon>Eurotiomycetes</taxon>
        <taxon>Eurotiomycetidae</taxon>
        <taxon>Eurotiales</taxon>
        <taxon>Aspergillaceae</taxon>
        <taxon>Aspergillus</taxon>
    </lineage>
</organism>
<dbReference type="Gene3D" id="3.90.770.10">
    <property type="entry name" value="3-hydroxy-3-methylglutaryl-coenzyme A Reductase, Chain A, domain 2"/>
    <property type="match status" value="1"/>
</dbReference>
<dbReference type="EMBL" id="KZ825126">
    <property type="protein sequence ID" value="PYI20337.1"/>
    <property type="molecule type" value="Genomic_DNA"/>
</dbReference>
<dbReference type="SUPFAM" id="SSF55035">
    <property type="entry name" value="NAD-binding domain of HMG-CoA reductase"/>
    <property type="match status" value="1"/>
</dbReference>
<dbReference type="Proteomes" id="UP000249829">
    <property type="component" value="Unassembled WGS sequence"/>
</dbReference>
<dbReference type="InterPro" id="IPR009029">
    <property type="entry name" value="HMG_CoA_Rdtase_sub-bd_dom_sf"/>
</dbReference>
<dbReference type="GO" id="GO:0016126">
    <property type="term" value="P:sterol biosynthetic process"/>
    <property type="evidence" value="ECO:0007669"/>
    <property type="project" value="UniProtKB-KW"/>
</dbReference>
<dbReference type="PROSITE" id="PS50065">
    <property type="entry name" value="HMG_COA_REDUCTASE_4"/>
    <property type="match status" value="1"/>
</dbReference>
<dbReference type="Pfam" id="PF00368">
    <property type="entry name" value="HMG-CoA_red"/>
    <property type="match status" value="1"/>
</dbReference>
<proteinExistence type="inferred from homology"/>
<dbReference type="InterPro" id="IPR023074">
    <property type="entry name" value="HMG_CoA_Rdtase_cat_sf"/>
</dbReference>
<comment type="similarity">
    <text evidence="1">Belongs to the HMG-CoA reductase family.</text>
</comment>
<keyword evidence="3" id="KW-0756">Sterol biosynthesis</keyword>
<evidence type="ECO:0000313" key="4">
    <source>
        <dbReference type="EMBL" id="PYI20337.1"/>
    </source>
</evidence>
<dbReference type="PANTHER" id="PTHR10572">
    <property type="entry name" value="3-HYDROXY-3-METHYLGLUTARYL-COENZYME A REDUCTASE"/>
    <property type="match status" value="1"/>
</dbReference>
<dbReference type="GO" id="GO:0015936">
    <property type="term" value="P:coenzyme A metabolic process"/>
    <property type="evidence" value="ECO:0007669"/>
    <property type="project" value="InterPro"/>
</dbReference>
<keyword evidence="3" id="KW-0444">Lipid biosynthesis</keyword>
<dbReference type="PANTHER" id="PTHR10572:SF24">
    <property type="entry name" value="3-HYDROXY-3-METHYLGLUTARYL-COENZYME A REDUCTASE"/>
    <property type="match status" value="1"/>
</dbReference>
<name>A0A2V5I8D5_ASPV1</name>
<protein>
    <submittedName>
        <fullName evidence="4">Substrate-binding domain of hmg-CoA reductase</fullName>
    </submittedName>
</protein>
<evidence type="ECO:0000256" key="1">
    <source>
        <dbReference type="ARBA" id="ARBA00007661"/>
    </source>
</evidence>
<keyword evidence="3" id="KW-0443">Lipid metabolism</keyword>
<evidence type="ECO:0000313" key="5">
    <source>
        <dbReference type="Proteomes" id="UP000249829"/>
    </source>
</evidence>
<evidence type="ECO:0000256" key="2">
    <source>
        <dbReference type="ARBA" id="ARBA00023002"/>
    </source>
</evidence>
<dbReference type="InterPro" id="IPR002202">
    <property type="entry name" value="HMG_CoA_Rdtase"/>
</dbReference>
<dbReference type="AlphaFoldDB" id="A0A2V5I8D5"/>
<dbReference type="OMA" id="AHFANGI"/>
<dbReference type="InterPro" id="IPR009023">
    <property type="entry name" value="HMG_CoA_Rdtase_NAD(P)-bd_sf"/>
</dbReference>
<sequence>MAPPSKRMSETFRAYLKDVKHIADHNADPAQIHIENFIGYTRVPVGLAGPLDIRTPHGETQSICAPMATTEAALVASCSRGCKALNASGGVEYIVGRERMSRGPAFQCASPHHAHEFIQIMTSVQNTLCEMAESTSNHLKLVSLTPHLIGCYAHVMFYYTCGDAAGQNMVTIATQRCCAWLMETYAAQYQIKRVSLDGQMASEKKPSWGNVQTPRGVEVTAWARLSDAACRDVLGCSSALLCETLEMDQDACIRNGSHGNNIDAANVVTAIFVATGQDIACAVDSSWSHLSMLYDQDTKDLTVSLYFPTLTVGIHGGGTSYETQREGLQIMQCSRSGLKGQFAGFIASFALGLELSTAAAFSNNKFARAHEKMRKGASAKL</sequence>
<keyword evidence="3" id="KW-1207">Sterol metabolism</keyword>
<evidence type="ECO:0000256" key="3">
    <source>
        <dbReference type="ARBA" id="ARBA00023011"/>
    </source>
</evidence>
<dbReference type="PRINTS" id="PR00071">
    <property type="entry name" value="HMGCOARDTASE"/>
</dbReference>
<dbReference type="SUPFAM" id="SSF56542">
    <property type="entry name" value="Substrate-binding domain of HMG-CoA reductase"/>
    <property type="match status" value="1"/>
</dbReference>
<keyword evidence="3" id="KW-0752">Steroid biosynthesis</keyword>
<reference evidence="4 5" key="1">
    <citation type="submission" date="2018-02" db="EMBL/GenBank/DDBJ databases">
        <title>The genomes of Aspergillus section Nigri reveals drivers in fungal speciation.</title>
        <authorList>
            <consortium name="DOE Joint Genome Institute"/>
            <person name="Vesth T.C."/>
            <person name="Nybo J."/>
            <person name="Theobald S."/>
            <person name="Brandl J."/>
            <person name="Frisvad J.C."/>
            <person name="Nielsen K.F."/>
            <person name="Lyhne E.K."/>
            <person name="Kogle M.E."/>
            <person name="Kuo A."/>
            <person name="Riley R."/>
            <person name="Clum A."/>
            <person name="Nolan M."/>
            <person name="Lipzen A."/>
            <person name="Salamov A."/>
            <person name="Henrissat B."/>
            <person name="Wiebenga A."/>
            <person name="De vries R.P."/>
            <person name="Grigoriev I.V."/>
            <person name="Mortensen U.H."/>
            <person name="Andersen M.R."/>
            <person name="Baker S.E."/>
        </authorList>
    </citation>
    <scope>NUCLEOTIDE SEQUENCE [LARGE SCALE GENOMIC DNA]</scope>
    <source>
        <strain evidence="4 5">CBS 115571</strain>
    </source>
</reference>
<gene>
    <name evidence="4" type="ORF">BO99DRAFT_421705</name>
</gene>
<keyword evidence="5" id="KW-1185">Reference proteome</keyword>
<keyword evidence="3" id="KW-0753">Steroid metabolism</keyword>
<dbReference type="STRING" id="1450538.A0A2V5I8D5"/>